<dbReference type="Proteomes" id="UP000219514">
    <property type="component" value="Unassembled WGS sequence"/>
</dbReference>
<dbReference type="RefSeq" id="WP_097203998.1">
    <property type="nucleotide sequence ID" value="NZ_JACHXB010000001.1"/>
</dbReference>
<dbReference type="EMBL" id="OBDO01000001">
    <property type="protein sequence ID" value="SNX94670.1"/>
    <property type="molecule type" value="Genomic_DNA"/>
</dbReference>
<evidence type="ECO:0000313" key="1">
    <source>
        <dbReference type="EMBL" id="SNX94670.1"/>
    </source>
</evidence>
<protein>
    <recommendedName>
        <fullName evidence="3">Ketohydroxyglutarate aldolase</fullName>
    </recommendedName>
</protein>
<gene>
    <name evidence="1" type="ORF">SAMN06893097_101467</name>
</gene>
<dbReference type="OrthoDB" id="4948868at2"/>
<accession>A0A285E6S7</accession>
<evidence type="ECO:0000313" key="2">
    <source>
        <dbReference type="Proteomes" id="UP000219514"/>
    </source>
</evidence>
<name>A0A285E6S7_9ACTN</name>
<organism evidence="1 2">
    <name type="scientific">Geodermatophilus sabuli</name>
    <dbReference type="NCBI Taxonomy" id="1564158"/>
    <lineage>
        <taxon>Bacteria</taxon>
        <taxon>Bacillati</taxon>
        <taxon>Actinomycetota</taxon>
        <taxon>Actinomycetes</taxon>
        <taxon>Geodermatophilales</taxon>
        <taxon>Geodermatophilaceae</taxon>
        <taxon>Geodermatophilus</taxon>
    </lineage>
</organism>
<evidence type="ECO:0008006" key="3">
    <source>
        <dbReference type="Google" id="ProtNLM"/>
    </source>
</evidence>
<reference evidence="1 2" key="1">
    <citation type="submission" date="2017-09" db="EMBL/GenBank/DDBJ databases">
        <authorList>
            <person name="Ehlers B."/>
            <person name="Leendertz F.H."/>
        </authorList>
    </citation>
    <scope>NUCLEOTIDE SEQUENCE [LARGE SCALE GENOMIC DNA]</scope>
    <source>
        <strain evidence="1 2">DSM 46844</strain>
    </source>
</reference>
<dbReference type="AlphaFoldDB" id="A0A285E6S7"/>
<keyword evidence="2" id="KW-1185">Reference proteome</keyword>
<sequence>MVKVTVTVDDQHVAAIADVAEALRATGMQVEQVLGDVGMVLGSIDDGAEQSVRAVDGVQSVDRSLNFQLPPPDSPTQ</sequence>
<proteinExistence type="predicted"/>